<evidence type="ECO:0000256" key="3">
    <source>
        <dbReference type="ARBA" id="ARBA00012929"/>
    </source>
</evidence>
<dbReference type="InterPro" id="IPR036291">
    <property type="entry name" value="NAD(P)-bd_dom_sf"/>
</dbReference>
<feature type="domain" description="RmlD-like substrate binding" evidence="7">
    <location>
        <begin position="2"/>
        <end position="285"/>
    </location>
</feature>
<dbReference type="KEGG" id="mmr:Mmar10_2455"/>
<evidence type="ECO:0000259" key="7">
    <source>
        <dbReference type="Pfam" id="PF04321"/>
    </source>
</evidence>
<sequence length="287" mass="31033">MFGTTGQVARCVLDSAGNAGLDVTALSRVNVDLADQDAIRAAIMAAPEGSVVVNAAAYTAVDQAESDEASCRAINAVAPTVMAEACHKRGFIFLHISTDYVFDGSKATPYFEGDPTNPQGVYGTTKLEGEAGVREVHDKWVILRTAWVYSRYGKNFLKTMLRLGADRDSLGVVDDQRGCPTHAADIATALITLVDQLRPDDVRFGLYHFCGRGGASWADFADHIFAVQSDRWGRRPDVNRVTSADYPTPAKRPANSMLCSDRFSSAFGFTAPTWTESVQTVVEQLAP</sequence>
<evidence type="ECO:0000256" key="4">
    <source>
        <dbReference type="ARBA" id="ARBA00017099"/>
    </source>
</evidence>
<dbReference type="Gene3D" id="3.90.25.10">
    <property type="entry name" value="UDP-galactose 4-epimerase, domain 1"/>
    <property type="match status" value="1"/>
</dbReference>
<dbReference type="STRING" id="394221.Mmar10_2455"/>
<comment type="catalytic activity">
    <reaction evidence="5 6">
        <text>dTDP-beta-L-rhamnose + NADP(+) = dTDP-4-dehydro-beta-L-rhamnose + NADPH + H(+)</text>
        <dbReference type="Rhea" id="RHEA:21796"/>
        <dbReference type="ChEBI" id="CHEBI:15378"/>
        <dbReference type="ChEBI" id="CHEBI:57510"/>
        <dbReference type="ChEBI" id="CHEBI:57783"/>
        <dbReference type="ChEBI" id="CHEBI:58349"/>
        <dbReference type="ChEBI" id="CHEBI:62830"/>
        <dbReference type="EC" id="1.1.1.133"/>
    </reaction>
</comment>
<comment type="pathway">
    <text evidence="1 6">Carbohydrate biosynthesis; dTDP-L-rhamnose biosynthesis.</text>
</comment>
<dbReference type="GO" id="GO:0019305">
    <property type="term" value="P:dTDP-rhamnose biosynthetic process"/>
    <property type="evidence" value="ECO:0007669"/>
    <property type="project" value="UniProtKB-UniPathway"/>
</dbReference>
<dbReference type="Gene3D" id="3.40.50.720">
    <property type="entry name" value="NAD(P)-binding Rossmann-like Domain"/>
    <property type="match status" value="1"/>
</dbReference>
<organism evidence="8 9">
    <name type="scientific">Maricaulis maris (strain MCS10)</name>
    <name type="common">Caulobacter maris</name>
    <dbReference type="NCBI Taxonomy" id="394221"/>
    <lineage>
        <taxon>Bacteria</taxon>
        <taxon>Pseudomonadati</taxon>
        <taxon>Pseudomonadota</taxon>
        <taxon>Alphaproteobacteria</taxon>
        <taxon>Maricaulales</taxon>
        <taxon>Maricaulaceae</taxon>
        <taxon>Maricaulis</taxon>
    </lineage>
</organism>
<dbReference type="AlphaFoldDB" id="Q0ALU6"/>
<comment type="cofactor">
    <cofactor evidence="6">
        <name>Mg(2+)</name>
        <dbReference type="ChEBI" id="CHEBI:18420"/>
    </cofactor>
    <text evidence="6">Binds 1 Mg(2+) ion per monomer.</text>
</comment>
<dbReference type="eggNOG" id="COG1091">
    <property type="taxonomic scope" value="Bacteria"/>
</dbReference>
<reference evidence="8 9" key="1">
    <citation type="submission" date="2006-08" db="EMBL/GenBank/DDBJ databases">
        <title>Complete sequence of Maricaulis maris MCS10.</title>
        <authorList>
            <consortium name="US DOE Joint Genome Institute"/>
            <person name="Copeland A."/>
            <person name="Lucas S."/>
            <person name="Lapidus A."/>
            <person name="Barry K."/>
            <person name="Detter J.C."/>
            <person name="Glavina del Rio T."/>
            <person name="Hammon N."/>
            <person name="Israni S."/>
            <person name="Dalin E."/>
            <person name="Tice H."/>
            <person name="Pitluck S."/>
            <person name="Saunders E."/>
            <person name="Brettin T."/>
            <person name="Bruce D."/>
            <person name="Han C."/>
            <person name="Tapia R."/>
            <person name="Gilna P."/>
            <person name="Schmutz J."/>
            <person name="Larimer F."/>
            <person name="Land M."/>
            <person name="Hauser L."/>
            <person name="Kyrpides N."/>
            <person name="Mikhailova N."/>
            <person name="Viollier P."/>
            <person name="Stephens C."/>
            <person name="Richardson P."/>
        </authorList>
    </citation>
    <scope>NUCLEOTIDE SEQUENCE [LARGE SCALE GENOMIC DNA]</scope>
    <source>
        <strain evidence="8 9">MCS10</strain>
    </source>
</reference>
<accession>Q0ALU6</accession>
<keyword evidence="6" id="KW-0521">NADP</keyword>
<dbReference type="InterPro" id="IPR029903">
    <property type="entry name" value="RmlD-like-bd"/>
</dbReference>
<dbReference type="CDD" id="cd05254">
    <property type="entry name" value="dTDP_HR_like_SDR_e"/>
    <property type="match status" value="1"/>
</dbReference>
<dbReference type="PANTHER" id="PTHR10491:SF4">
    <property type="entry name" value="METHIONINE ADENOSYLTRANSFERASE 2 SUBUNIT BETA"/>
    <property type="match status" value="1"/>
</dbReference>
<keyword evidence="9" id="KW-1185">Reference proteome</keyword>
<evidence type="ECO:0000313" key="8">
    <source>
        <dbReference type="EMBL" id="ABI66747.1"/>
    </source>
</evidence>
<comment type="similarity">
    <text evidence="2 6">Belongs to the dTDP-4-dehydrorhamnose reductase family.</text>
</comment>
<protein>
    <recommendedName>
        <fullName evidence="4 6">dTDP-4-dehydrorhamnose reductase</fullName>
        <ecNumber evidence="3 6">1.1.1.133</ecNumber>
    </recommendedName>
</protein>
<dbReference type="UniPathway" id="UPA00124"/>
<dbReference type="Pfam" id="PF04321">
    <property type="entry name" value="RmlD_sub_bind"/>
    <property type="match status" value="1"/>
</dbReference>
<dbReference type="InterPro" id="IPR005913">
    <property type="entry name" value="dTDP_dehydrorham_reduct"/>
</dbReference>
<dbReference type="HOGENOM" id="CLU_045518_1_0_5"/>
<keyword evidence="6 8" id="KW-0560">Oxidoreductase</keyword>
<dbReference type="EC" id="1.1.1.133" evidence="3 6"/>
<dbReference type="GO" id="GO:0008831">
    <property type="term" value="F:dTDP-4-dehydrorhamnose reductase activity"/>
    <property type="evidence" value="ECO:0007669"/>
    <property type="project" value="UniProtKB-EC"/>
</dbReference>
<evidence type="ECO:0000256" key="6">
    <source>
        <dbReference type="RuleBase" id="RU364082"/>
    </source>
</evidence>
<evidence type="ECO:0000313" key="9">
    <source>
        <dbReference type="Proteomes" id="UP000001964"/>
    </source>
</evidence>
<comment type="function">
    <text evidence="6">Catalyzes the reduction of dTDP-6-deoxy-L-lyxo-4-hexulose to yield dTDP-L-rhamnose.</text>
</comment>
<gene>
    <name evidence="8" type="ordered locus">Mmar10_2455</name>
</gene>
<evidence type="ECO:0000256" key="1">
    <source>
        <dbReference type="ARBA" id="ARBA00004781"/>
    </source>
</evidence>
<dbReference type="EMBL" id="CP000449">
    <property type="protein sequence ID" value="ABI66747.1"/>
    <property type="molecule type" value="Genomic_DNA"/>
</dbReference>
<evidence type="ECO:0000256" key="2">
    <source>
        <dbReference type="ARBA" id="ARBA00010944"/>
    </source>
</evidence>
<dbReference type="SUPFAM" id="SSF51735">
    <property type="entry name" value="NAD(P)-binding Rossmann-fold domains"/>
    <property type="match status" value="1"/>
</dbReference>
<name>Q0ALU6_MARMM</name>
<dbReference type="Proteomes" id="UP000001964">
    <property type="component" value="Chromosome"/>
</dbReference>
<evidence type="ECO:0000256" key="5">
    <source>
        <dbReference type="ARBA" id="ARBA00048200"/>
    </source>
</evidence>
<proteinExistence type="inferred from homology"/>
<dbReference type="PANTHER" id="PTHR10491">
    <property type="entry name" value="DTDP-4-DEHYDRORHAMNOSE REDUCTASE"/>
    <property type="match status" value="1"/>
</dbReference>
<dbReference type="NCBIfam" id="TIGR01214">
    <property type="entry name" value="rmlD"/>
    <property type="match status" value="1"/>
</dbReference>